<gene>
    <name evidence="1" type="ORF">NDU88_004291</name>
</gene>
<dbReference type="AlphaFoldDB" id="A0AAV7TQW6"/>
<evidence type="ECO:0000313" key="2">
    <source>
        <dbReference type="Proteomes" id="UP001066276"/>
    </source>
</evidence>
<comment type="caution">
    <text evidence="1">The sequence shown here is derived from an EMBL/GenBank/DDBJ whole genome shotgun (WGS) entry which is preliminary data.</text>
</comment>
<accession>A0AAV7TQW6</accession>
<evidence type="ECO:0000313" key="1">
    <source>
        <dbReference type="EMBL" id="KAJ1179052.1"/>
    </source>
</evidence>
<name>A0AAV7TQW6_PLEWA</name>
<protein>
    <submittedName>
        <fullName evidence="1">Uncharacterized protein</fullName>
    </submittedName>
</protein>
<dbReference type="EMBL" id="JANPWB010000006">
    <property type="protein sequence ID" value="KAJ1179052.1"/>
    <property type="molecule type" value="Genomic_DNA"/>
</dbReference>
<keyword evidence="2" id="KW-1185">Reference proteome</keyword>
<organism evidence="1 2">
    <name type="scientific">Pleurodeles waltl</name>
    <name type="common">Iberian ribbed newt</name>
    <dbReference type="NCBI Taxonomy" id="8319"/>
    <lineage>
        <taxon>Eukaryota</taxon>
        <taxon>Metazoa</taxon>
        <taxon>Chordata</taxon>
        <taxon>Craniata</taxon>
        <taxon>Vertebrata</taxon>
        <taxon>Euteleostomi</taxon>
        <taxon>Amphibia</taxon>
        <taxon>Batrachia</taxon>
        <taxon>Caudata</taxon>
        <taxon>Salamandroidea</taxon>
        <taxon>Salamandridae</taxon>
        <taxon>Pleurodelinae</taxon>
        <taxon>Pleurodeles</taxon>
    </lineage>
</organism>
<proteinExistence type="predicted"/>
<reference evidence="1" key="1">
    <citation type="journal article" date="2022" name="bioRxiv">
        <title>Sequencing and chromosome-scale assembly of the giantPleurodeles waltlgenome.</title>
        <authorList>
            <person name="Brown T."/>
            <person name="Elewa A."/>
            <person name="Iarovenko S."/>
            <person name="Subramanian E."/>
            <person name="Araus A.J."/>
            <person name="Petzold A."/>
            <person name="Susuki M."/>
            <person name="Suzuki K.-i.T."/>
            <person name="Hayashi T."/>
            <person name="Toyoda A."/>
            <person name="Oliveira C."/>
            <person name="Osipova E."/>
            <person name="Leigh N.D."/>
            <person name="Simon A."/>
            <person name="Yun M.H."/>
        </authorList>
    </citation>
    <scope>NUCLEOTIDE SEQUENCE</scope>
    <source>
        <strain evidence="1">20211129_DDA</strain>
        <tissue evidence="1">Liver</tissue>
    </source>
</reference>
<dbReference type="Proteomes" id="UP001066276">
    <property type="component" value="Chromosome 3_2"/>
</dbReference>
<sequence length="98" mass="10623">MSSGRRPRQFWRYVQCSGAAGVCHDVALLLDDLTSPVVSAGTVQNSYGVTCNVWAAVPQAQAQDHARHGLHCPLAPRQADTEFIVVLHHGSQWCAISL</sequence>